<evidence type="ECO:0000256" key="1">
    <source>
        <dbReference type="SAM" id="MobiDB-lite"/>
    </source>
</evidence>
<dbReference type="InterPro" id="IPR014144">
    <property type="entry name" value="LigD_PE_domain"/>
</dbReference>
<feature type="compositionally biased region" description="Acidic residues" evidence="1">
    <location>
        <begin position="447"/>
        <end position="465"/>
    </location>
</feature>
<dbReference type="Proteomes" id="UP000053617">
    <property type="component" value="Unassembled WGS sequence"/>
</dbReference>
<feature type="region of interest" description="Disordered" evidence="1">
    <location>
        <begin position="487"/>
        <end position="511"/>
    </location>
</feature>
<keyword evidence="4" id="KW-1185">Reference proteome</keyword>
<feature type="compositionally biased region" description="Low complexity" evidence="1">
    <location>
        <begin position="283"/>
        <end position="298"/>
    </location>
</feature>
<dbReference type="HOGENOM" id="CLU_040687_0_0_1"/>
<dbReference type="VEuPathDB" id="FungiDB:Z518_10584"/>
<feature type="compositionally biased region" description="Basic and acidic residues" evidence="1">
    <location>
        <begin position="487"/>
        <end position="496"/>
    </location>
</feature>
<feature type="domain" description="DNA ligase D 3'-phosphoesterase" evidence="2">
    <location>
        <begin position="109"/>
        <end position="243"/>
    </location>
</feature>
<gene>
    <name evidence="3" type="ORF">Z518_10584</name>
</gene>
<feature type="region of interest" description="Disordered" evidence="1">
    <location>
        <begin position="252"/>
        <end position="378"/>
    </location>
</feature>
<organism evidence="3 4">
    <name type="scientific">Rhinocladiella mackenziei CBS 650.93</name>
    <dbReference type="NCBI Taxonomy" id="1442369"/>
    <lineage>
        <taxon>Eukaryota</taxon>
        <taxon>Fungi</taxon>
        <taxon>Dikarya</taxon>
        <taxon>Ascomycota</taxon>
        <taxon>Pezizomycotina</taxon>
        <taxon>Eurotiomycetes</taxon>
        <taxon>Chaetothyriomycetidae</taxon>
        <taxon>Chaetothyriales</taxon>
        <taxon>Herpotrichiellaceae</taxon>
        <taxon>Rhinocladiella</taxon>
    </lineage>
</organism>
<feature type="compositionally biased region" description="Basic and acidic residues" evidence="1">
    <location>
        <begin position="202"/>
        <end position="218"/>
    </location>
</feature>
<accession>A0A0D2IUQ0</accession>
<feature type="region of interest" description="Disordered" evidence="1">
    <location>
        <begin position="29"/>
        <end position="48"/>
    </location>
</feature>
<protein>
    <recommendedName>
        <fullName evidence="2">DNA ligase D 3'-phosphoesterase domain-containing protein</fullName>
    </recommendedName>
</protein>
<dbReference type="OrthoDB" id="2588098at2759"/>
<dbReference type="RefSeq" id="XP_013267581.1">
    <property type="nucleotide sequence ID" value="XM_013412127.1"/>
</dbReference>
<evidence type="ECO:0000313" key="4">
    <source>
        <dbReference type="Proteomes" id="UP000053617"/>
    </source>
</evidence>
<feature type="region of interest" description="Disordered" evidence="1">
    <location>
        <begin position="415"/>
        <end position="471"/>
    </location>
</feature>
<dbReference type="GeneID" id="25298655"/>
<reference evidence="3 4" key="1">
    <citation type="submission" date="2015-01" db="EMBL/GenBank/DDBJ databases">
        <title>The Genome Sequence of Rhinocladiella mackenzie CBS 650.93.</title>
        <authorList>
            <consortium name="The Broad Institute Genomics Platform"/>
            <person name="Cuomo C."/>
            <person name="de Hoog S."/>
            <person name="Gorbushina A."/>
            <person name="Stielow B."/>
            <person name="Teixiera M."/>
            <person name="Abouelleil A."/>
            <person name="Chapman S.B."/>
            <person name="Priest M."/>
            <person name="Young S.K."/>
            <person name="Wortman J."/>
            <person name="Nusbaum C."/>
            <person name="Birren B."/>
        </authorList>
    </citation>
    <scope>NUCLEOTIDE SEQUENCE [LARGE SCALE GENOMIC DNA]</scope>
    <source>
        <strain evidence="3 4">CBS 650.93</strain>
    </source>
</reference>
<sequence>MKRHRQQATVENPFVKPGNQSWELSRLASLRRSVSPPPTNPHRQPPRSISTAAVEAGVLEIQDHVSFFSSKLLSATRPEVAGHPRLSHQDWIDLYQRNLHDRGHHFVVHQHDHPVAGIHYDLRLQCNATSSISFAIMYGLPGDPNSRRLNRNATETRVHNLWNHLIETASNDTGTMLIWDTGEYTVLPYSSSITNTNTHTSSDSESHSSRLPESEPSKLHRAFRNRKIKLRLHGTRLPKNYTISLRLTGENNRIAQPDLPSYKRRRKNQSSPTQSRPRRVETSGSSRTPSPDISSPSPIGQEQCSKSPHRLSGNVSSLRRATSPPISTGVNPKLDQPDTTPNPSPALDRTSLEKPDSNSASASDAQVRHSNAYPGATNSINSIHQRRWYISLDRAASGFQPTDEISFGRRVWSRTRKQANSLTSTNTKAPIQKSATVADQLQPNTDTDTETEDDSDSDGEDDDGEGGFVPFQVLGRDVETSVITGRKAADVAHDEGLVGYRPRGGWKPVVE</sequence>
<dbReference type="EMBL" id="KN847483">
    <property type="protein sequence ID" value="KIX00445.1"/>
    <property type="molecule type" value="Genomic_DNA"/>
</dbReference>
<dbReference type="AlphaFoldDB" id="A0A0D2IUQ0"/>
<proteinExistence type="predicted"/>
<feature type="compositionally biased region" description="Polar residues" evidence="1">
    <location>
        <begin position="313"/>
        <end position="330"/>
    </location>
</feature>
<dbReference type="PANTHER" id="PTHR39465">
    <property type="entry name" value="DNA LIGASE D, 3'-PHOSPHOESTERASE DOMAIN"/>
    <property type="match status" value="1"/>
</dbReference>
<feature type="compositionally biased region" description="Polar residues" evidence="1">
    <location>
        <begin position="418"/>
        <end position="444"/>
    </location>
</feature>
<evidence type="ECO:0000259" key="2">
    <source>
        <dbReference type="Pfam" id="PF13298"/>
    </source>
</evidence>
<dbReference type="Pfam" id="PF13298">
    <property type="entry name" value="LigD_N"/>
    <property type="match status" value="1"/>
</dbReference>
<feature type="region of interest" description="Disordered" evidence="1">
    <location>
        <begin position="196"/>
        <end position="222"/>
    </location>
</feature>
<name>A0A0D2IUQ0_9EURO</name>
<evidence type="ECO:0000313" key="3">
    <source>
        <dbReference type="EMBL" id="KIX00445.1"/>
    </source>
</evidence>
<dbReference type="PANTHER" id="PTHR39465:SF1">
    <property type="entry name" value="DNA LIGASE D 3'-PHOSPHOESTERASE DOMAIN-CONTAINING PROTEIN"/>
    <property type="match status" value="1"/>
</dbReference>